<comment type="caution">
    <text evidence="6">The sequence shown here is derived from an EMBL/GenBank/DDBJ whole genome shotgun (WGS) entry which is preliminary data.</text>
</comment>
<sequence length="316" mass="34034">MQGEDDTGLSGTQDGELGSAQATAADYPANDILAVIVDRAPQLSRSHRRIAEAILGYPRLFVEKPVEELVPWLGVSAPTITRFARLLGCEGLRDLKLKVMGSMRIGLPYLEPPTPPATLAEVSERVVMRAQDAILRAQQTIDLGALQRAIDMIGRSQMIYAFGSGGVSSWLVEEAHNRLFRLGLRVSTSSDHQMQMMLAATVGRDDVILCSSLSGTNPELIRTVKIAASYGAGTIALTVPRSPLAAAVDVALTPDVADVLDVRGPTPMRYGFLAVLDMLAYGAAVSARPAALEKLRRIKQQFTTYRDADTTKSLSD</sequence>
<dbReference type="PANTHER" id="PTHR30514">
    <property type="entry name" value="GLUCOKINASE"/>
    <property type="match status" value="1"/>
</dbReference>
<dbReference type="GO" id="GO:0003677">
    <property type="term" value="F:DNA binding"/>
    <property type="evidence" value="ECO:0007669"/>
    <property type="project" value="UniProtKB-KW"/>
</dbReference>
<dbReference type="InterPro" id="IPR000281">
    <property type="entry name" value="HTH_RpiR"/>
</dbReference>
<evidence type="ECO:0000259" key="4">
    <source>
        <dbReference type="PROSITE" id="PS51071"/>
    </source>
</evidence>
<dbReference type="SUPFAM" id="SSF53697">
    <property type="entry name" value="SIS domain"/>
    <property type="match status" value="1"/>
</dbReference>
<evidence type="ECO:0000313" key="7">
    <source>
        <dbReference type="Proteomes" id="UP000553963"/>
    </source>
</evidence>
<dbReference type="AlphaFoldDB" id="A0A840AJA4"/>
<dbReference type="InterPro" id="IPR036388">
    <property type="entry name" value="WH-like_DNA-bd_sf"/>
</dbReference>
<dbReference type="RefSeq" id="WP_183397056.1">
    <property type="nucleotide sequence ID" value="NZ_JACIDS010000001.1"/>
</dbReference>
<dbReference type="GO" id="GO:0097367">
    <property type="term" value="F:carbohydrate derivative binding"/>
    <property type="evidence" value="ECO:0007669"/>
    <property type="project" value="InterPro"/>
</dbReference>
<evidence type="ECO:0000313" key="6">
    <source>
        <dbReference type="EMBL" id="MBB3929393.1"/>
    </source>
</evidence>
<protein>
    <submittedName>
        <fullName evidence="6">DNA-binding MurR/RpiR family transcriptional regulator</fullName>
    </submittedName>
</protein>
<keyword evidence="2 6" id="KW-0238">DNA-binding</keyword>
<gene>
    <name evidence="6" type="ORF">GGR25_000412</name>
</gene>
<dbReference type="CDD" id="cd05013">
    <property type="entry name" value="SIS_RpiR"/>
    <property type="match status" value="1"/>
</dbReference>
<dbReference type="EMBL" id="JACIDS010000001">
    <property type="protein sequence ID" value="MBB3929393.1"/>
    <property type="molecule type" value="Genomic_DNA"/>
</dbReference>
<dbReference type="Pfam" id="PF01418">
    <property type="entry name" value="HTH_6"/>
    <property type="match status" value="1"/>
</dbReference>
<dbReference type="Pfam" id="PF01380">
    <property type="entry name" value="SIS"/>
    <property type="match status" value="1"/>
</dbReference>
<organism evidence="6 7">
    <name type="scientific">Kaistia hirudinis</name>
    <dbReference type="NCBI Taxonomy" id="1293440"/>
    <lineage>
        <taxon>Bacteria</taxon>
        <taxon>Pseudomonadati</taxon>
        <taxon>Pseudomonadota</taxon>
        <taxon>Alphaproteobacteria</taxon>
        <taxon>Hyphomicrobiales</taxon>
        <taxon>Kaistiaceae</taxon>
        <taxon>Kaistia</taxon>
    </lineage>
</organism>
<dbReference type="InterPro" id="IPR047640">
    <property type="entry name" value="RpiR-like"/>
</dbReference>
<dbReference type="InterPro" id="IPR046348">
    <property type="entry name" value="SIS_dom_sf"/>
</dbReference>
<dbReference type="InterPro" id="IPR001347">
    <property type="entry name" value="SIS_dom"/>
</dbReference>
<evidence type="ECO:0000256" key="1">
    <source>
        <dbReference type="ARBA" id="ARBA00023015"/>
    </source>
</evidence>
<dbReference type="InterPro" id="IPR035472">
    <property type="entry name" value="RpiR-like_SIS"/>
</dbReference>
<dbReference type="InterPro" id="IPR009057">
    <property type="entry name" value="Homeodomain-like_sf"/>
</dbReference>
<dbReference type="Gene3D" id="3.40.50.10490">
    <property type="entry name" value="Glucose-6-phosphate isomerase like protein, domain 1"/>
    <property type="match status" value="1"/>
</dbReference>
<keyword evidence="3" id="KW-0804">Transcription</keyword>
<feature type="domain" description="SIS" evidence="5">
    <location>
        <begin position="149"/>
        <end position="289"/>
    </location>
</feature>
<accession>A0A840AJA4</accession>
<keyword evidence="7" id="KW-1185">Reference proteome</keyword>
<dbReference type="SUPFAM" id="SSF46689">
    <property type="entry name" value="Homeodomain-like"/>
    <property type="match status" value="1"/>
</dbReference>
<dbReference type="GO" id="GO:1901135">
    <property type="term" value="P:carbohydrate derivative metabolic process"/>
    <property type="evidence" value="ECO:0007669"/>
    <property type="project" value="InterPro"/>
</dbReference>
<dbReference type="Gene3D" id="1.10.10.10">
    <property type="entry name" value="Winged helix-like DNA-binding domain superfamily/Winged helix DNA-binding domain"/>
    <property type="match status" value="1"/>
</dbReference>
<evidence type="ECO:0000259" key="5">
    <source>
        <dbReference type="PROSITE" id="PS51464"/>
    </source>
</evidence>
<keyword evidence="1" id="KW-0805">Transcription regulation</keyword>
<dbReference type="PANTHER" id="PTHR30514:SF1">
    <property type="entry name" value="HTH-TYPE TRANSCRIPTIONAL REGULATOR HEXR-RELATED"/>
    <property type="match status" value="1"/>
</dbReference>
<feature type="domain" description="HTH rpiR-type" evidence="4">
    <location>
        <begin position="30"/>
        <end position="106"/>
    </location>
</feature>
<evidence type="ECO:0000256" key="3">
    <source>
        <dbReference type="ARBA" id="ARBA00023163"/>
    </source>
</evidence>
<dbReference type="Proteomes" id="UP000553963">
    <property type="component" value="Unassembled WGS sequence"/>
</dbReference>
<name>A0A840AJA4_9HYPH</name>
<evidence type="ECO:0000256" key="2">
    <source>
        <dbReference type="ARBA" id="ARBA00023125"/>
    </source>
</evidence>
<dbReference type="PROSITE" id="PS51071">
    <property type="entry name" value="HTH_RPIR"/>
    <property type="match status" value="1"/>
</dbReference>
<reference evidence="6 7" key="1">
    <citation type="submission" date="2020-08" db="EMBL/GenBank/DDBJ databases">
        <title>Genomic Encyclopedia of Type Strains, Phase IV (KMG-IV): sequencing the most valuable type-strain genomes for metagenomic binning, comparative biology and taxonomic classification.</title>
        <authorList>
            <person name="Goeker M."/>
        </authorList>
    </citation>
    <scope>NUCLEOTIDE SEQUENCE [LARGE SCALE GENOMIC DNA]</scope>
    <source>
        <strain evidence="6 7">DSM 25966</strain>
    </source>
</reference>
<proteinExistence type="predicted"/>
<dbReference type="GO" id="GO:0003700">
    <property type="term" value="F:DNA-binding transcription factor activity"/>
    <property type="evidence" value="ECO:0007669"/>
    <property type="project" value="InterPro"/>
</dbReference>
<dbReference type="PROSITE" id="PS51464">
    <property type="entry name" value="SIS"/>
    <property type="match status" value="1"/>
</dbReference>